<feature type="compositionally biased region" description="Basic and acidic residues" evidence="1">
    <location>
        <begin position="124"/>
        <end position="133"/>
    </location>
</feature>
<feature type="region of interest" description="Disordered" evidence="1">
    <location>
        <begin position="112"/>
        <end position="133"/>
    </location>
</feature>
<protein>
    <submittedName>
        <fullName evidence="2">DUF1490 family protein</fullName>
    </submittedName>
</protein>
<reference evidence="2 3" key="1">
    <citation type="submission" date="2019-07" db="EMBL/GenBank/DDBJ databases">
        <title>Quadrisphaera sp. strain DD2A genome sequencing and assembly.</title>
        <authorList>
            <person name="Kim I."/>
        </authorList>
    </citation>
    <scope>NUCLEOTIDE SEQUENCE [LARGE SCALE GENOMIC DNA]</scope>
    <source>
        <strain evidence="2 3">DD2A</strain>
    </source>
</reference>
<sequence>MTIGHRCVGSWRRPCALGESRYRCGALPAHPWHTLMEDLVVAVVAPLGRFLLTAAASAGLVKALSDGRGGAALRRTAVSTAKVGIRASRAAEVGVEKLRLSTGDVVAQAHAELGEPAPVPRTPSAEHSHDHDH</sequence>
<name>A0A5C8ZE26_9ACTN</name>
<dbReference type="InterPro" id="IPR009963">
    <property type="entry name" value="DUF1490"/>
</dbReference>
<proteinExistence type="predicted"/>
<dbReference type="EMBL" id="VKAC01000006">
    <property type="protein sequence ID" value="TXR56092.1"/>
    <property type="molecule type" value="Genomic_DNA"/>
</dbReference>
<comment type="caution">
    <text evidence="2">The sequence shown here is derived from an EMBL/GenBank/DDBJ whole genome shotgun (WGS) entry which is preliminary data.</text>
</comment>
<evidence type="ECO:0000313" key="2">
    <source>
        <dbReference type="EMBL" id="TXR56092.1"/>
    </source>
</evidence>
<organism evidence="2 3">
    <name type="scientific">Quadrisphaera setariae</name>
    <dbReference type="NCBI Taxonomy" id="2593304"/>
    <lineage>
        <taxon>Bacteria</taxon>
        <taxon>Bacillati</taxon>
        <taxon>Actinomycetota</taxon>
        <taxon>Actinomycetes</taxon>
        <taxon>Kineosporiales</taxon>
        <taxon>Kineosporiaceae</taxon>
        <taxon>Quadrisphaera</taxon>
    </lineage>
</organism>
<evidence type="ECO:0000256" key="1">
    <source>
        <dbReference type="SAM" id="MobiDB-lite"/>
    </source>
</evidence>
<gene>
    <name evidence="2" type="ORF">FMM08_11695</name>
</gene>
<dbReference type="OrthoDB" id="5193202at2"/>
<accession>A0A5C8ZE26</accession>
<keyword evidence="3" id="KW-1185">Reference proteome</keyword>
<evidence type="ECO:0000313" key="3">
    <source>
        <dbReference type="Proteomes" id="UP000321234"/>
    </source>
</evidence>
<dbReference type="AlphaFoldDB" id="A0A5C8ZE26"/>
<dbReference type="Pfam" id="PF07371">
    <property type="entry name" value="DUF1490"/>
    <property type="match status" value="1"/>
</dbReference>
<dbReference type="Proteomes" id="UP000321234">
    <property type="component" value="Unassembled WGS sequence"/>
</dbReference>